<evidence type="ECO:0000259" key="9">
    <source>
        <dbReference type="PROSITE" id="PS50868"/>
    </source>
</evidence>
<evidence type="ECO:0000259" key="8">
    <source>
        <dbReference type="PROSITE" id="PS50280"/>
    </source>
</evidence>
<dbReference type="EMBL" id="PJQY01003550">
    <property type="protein sequence ID" value="PQM36416.1"/>
    <property type="molecule type" value="Genomic_DNA"/>
</dbReference>
<dbReference type="GO" id="GO:0005694">
    <property type="term" value="C:chromosome"/>
    <property type="evidence" value="ECO:0007669"/>
    <property type="project" value="UniProtKB-SubCell"/>
</dbReference>
<dbReference type="Pfam" id="PF17907">
    <property type="entry name" value="AWS"/>
    <property type="match status" value="1"/>
</dbReference>
<dbReference type="SMART" id="SM00317">
    <property type="entry name" value="SET"/>
    <property type="match status" value="1"/>
</dbReference>
<dbReference type="Pfam" id="PF00856">
    <property type="entry name" value="SET"/>
    <property type="match status" value="1"/>
</dbReference>
<name>A0A314UI24_PRUYE</name>
<protein>
    <submittedName>
        <fullName evidence="11">Histone-lysine N-methyltransferase ASHH1 isoform X3</fullName>
    </submittedName>
</protein>
<evidence type="ECO:0000256" key="6">
    <source>
        <dbReference type="ARBA" id="ARBA00022691"/>
    </source>
</evidence>
<sequence>MPRVSYVLGSVQKQLGPSRLRGVLWWARLTMMSILELSVPLNTVLRPVPKRLTTTSCSAETTPDGVVSLEEKRGAQVLFSFVRKLCASEEMESEPEHTHTDIDQTEEHCARQLLCLTEQRTREEPQYIHIDQNEFSHRRHKTQTEEDIAICECKYDEHDPESACGERCLNVLTSTECTPGYCPCGVYCKNQRFQKCEYAKTKLFRTEGRGWGLLANENLKAGQFIIEYCGEVISWKEAKQRSQAYEIQGLRDAFIISLNASESIDATEKGSLARFINHSCKPNCETRKWNVLGEIRVGIFAKQDILDGTELAYDYNFEWYGGAKVRCLCGAPSCSGFLGAKSRGFQEDTYLWEDDDDRYSVEKIPLYDSAEDEPSSRLFKTVNSSSSEFDVDGMMINVNVDSGHQLMSTALVVQSLDSVPMEGVVMEVKTEVSEERKLYSQENQPPFSRKNAMISRIRSNTACRNYHIGSGSMPNKRSKQYSNGKVKHGAQKQVDAKSFASLLASREAQEEILKYECMKNDAATHLESLYNEIRPAIEEHERDSQDSVATSVAEKWIEACCLKLKAEFDLYSSIVKSIACTPRRGQAEPYDGNNENEIKYLQN</sequence>
<evidence type="ECO:0000256" key="3">
    <source>
        <dbReference type="ARBA" id="ARBA00022454"/>
    </source>
</evidence>
<keyword evidence="6" id="KW-0949">S-adenosyl-L-methionine</keyword>
<dbReference type="Proteomes" id="UP000250321">
    <property type="component" value="Unassembled WGS sequence"/>
</dbReference>
<dbReference type="GO" id="GO:0032259">
    <property type="term" value="P:methylation"/>
    <property type="evidence" value="ECO:0007669"/>
    <property type="project" value="UniProtKB-KW"/>
</dbReference>
<evidence type="ECO:0000313" key="11">
    <source>
        <dbReference type="EMBL" id="PQM36416.1"/>
    </source>
</evidence>
<keyword evidence="5 11" id="KW-0808">Transferase</keyword>
<dbReference type="OrthoDB" id="2422440at2759"/>
<dbReference type="SUPFAM" id="SSF82199">
    <property type="entry name" value="SET domain"/>
    <property type="match status" value="1"/>
</dbReference>
<dbReference type="InterPro" id="IPR001214">
    <property type="entry name" value="SET_dom"/>
</dbReference>
<evidence type="ECO:0000256" key="1">
    <source>
        <dbReference type="ARBA" id="ARBA00004123"/>
    </source>
</evidence>
<dbReference type="GO" id="GO:0005634">
    <property type="term" value="C:nucleus"/>
    <property type="evidence" value="ECO:0007669"/>
    <property type="project" value="UniProtKB-SubCell"/>
</dbReference>
<dbReference type="InterPro" id="IPR003616">
    <property type="entry name" value="Post-SET_dom"/>
</dbReference>
<feature type="domain" description="AWS" evidence="10">
    <location>
        <begin position="146"/>
        <end position="197"/>
    </location>
</feature>
<dbReference type="FunFam" id="2.170.270.10:FF:000028">
    <property type="entry name" value="Histone-lysine N-methyltransferase"/>
    <property type="match status" value="1"/>
</dbReference>
<dbReference type="PANTHER" id="PTHR22884">
    <property type="entry name" value="SET DOMAIN PROTEINS"/>
    <property type="match status" value="1"/>
</dbReference>
<evidence type="ECO:0000256" key="7">
    <source>
        <dbReference type="ARBA" id="ARBA00023242"/>
    </source>
</evidence>
<dbReference type="SMART" id="SM00570">
    <property type="entry name" value="AWS"/>
    <property type="match status" value="1"/>
</dbReference>
<comment type="subcellular location">
    <subcellularLocation>
        <location evidence="2">Chromosome</location>
    </subcellularLocation>
    <subcellularLocation>
        <location evidence="1">Nucleus</location>
    </subcellularLocation>
</comment>
<dbReference type="InterPro" id="IPR046341">
    <property type="entry name" value="SET_dom_sf"/>
</dbReference>
<keyword evidence="7" id="KW-0539">Nucleus</keyword>
<proteinExistence type="predicted"/>
<dbReference type="GO" id="GO:0042054">
    <property type="term" value="F:histone methyltransferase activity"/>
    <property type="evidence" value="ECO:0007669"/>
    <property type="project" value="InterPro"/>
</dbReference>
<keyword evidence="4 11" id="KW-0489">Methyltransferase</keyword>
<comment type="caution">
    <text evidence="11">The sequence shown here is derived from an EMBL/GenBank/DDBJ whole genome shotgun (WGS) entry which is preliminary data.</text>
</comment>
<evidence type="ECO:0000256" key="4">
    <source>
        <dbReference type="ARBA" id="ARBA00022603"/>
    </source>
</evidence>
<evidence type="ECO:0000256" key="2">
    <source>
        <dbReference type="ARBA" id="ARBA00004286"/>
    </source>
</evidence>
<keyword evidence="3" id="KW-0158">Chromosome</keyword>
<dbReference type="PROSITE" id="PS50868">
    <property type="entry name" value="POST_SET"/>
    <property type="match status" value="1"/>
</dbReference>
<evidence type="ECO:0000259" key="10">
    <source>
        <dbReference type="PROSITE" id="PS51215"/>
    </source>
</evidence>
<keyword evidence="12" id="KW-1185">Reference proteome</keyword>
<dbReference type="InterPro" id="IPR006560">
    <property type="entry name" value="AWS_dom"/>
</dbReference>
<dbReference type="SMART" id="SM00508">
    <property type="entry name" value="PostSET"/>
    <property type="match status" value="1"/>
</dbReference>
<feature type="domain" description="SET" evidence="8">
    <location>
        <begin position="199"/>
        <end position="316"/>
    </location>
</feature>
<evidence type="ECO:0000256" key="5">
    <source>
        <dbReference type="ARBA" id="ARBA00022679"/>
    </source>
</evidence>
<reference evidence="11 12" key="1">
    <citation type="submission" date="2018-02" db="EMBL/GenBank/DDBJ databases">
        <title>Draft genome of wild Prunus yedoensis var. nudiflora.</title>
        <authorList>
            <person name="Baek S."/>
            <person name="Kim J.-H."/>
            <person name="Choi K."/>
            <person name="Kim G.-B."/>
            <person name="Cho A."/>
            <person name="Jang H."/>
            <person name="Shin C.-H."/>
            <person name="Yu H.-J."/>
            <person name="Mun J.-H."/>
        </authorList>
    </citation>
    <scope>NUCLEOTIDE SEQUENCE [LARGE SCALE GENOMIC DNA]</scope>
    <source>
        <strain evidence="12">cv. Jeju island</strain>
        <tissue evidence="11">Leaf</tissue>
    </source>
</reference>
<gene>
    <name evidence="11" type="ORF">Pyn_37188</name>
</gene>
<dbReference type="AlphaFoldDB" id="A0A314UI24"/>
<dbReference type="PROSITE" id="PS51215">
    <property type="entry name" value="AWS"/>
    <property type="match status" value="1"/>
</dbReference>
<organism evidence="11 12">
    <name type="scientific">Prunus yedoensis var. nudiflora</name>
    <dbReference type="NCBI Taxonomy" id="2094558"/>
    <lineage>
        <taxon>Eukaryota</taxon>
        <taxon>Viridiplantae</taxon>
        <taxon>Streptophyta</taxon>
        <taxon>Embryophyta</taxon>
        <taxon>Tracheophyta</taxon>
        <taxon>Spermatophyta</taxon>
        <taxon>Magnoliopsida</taxon>
        <taxon>eudicotyledons</taxon>
        <taxon>Gunneridae</taxon>
        <taxon>Pentapetalae</taxon>
        <taxon>rosids</taxon>
        <taxon>fabids</taxon>
        <taxon>Rosales</taxon>
        <taxon>Rosaceae</taxon>
        <taxon>Amygdaloideae</taxon>
        <taxon>Amygdaleae</taxon>
        <taxon>Prunus</taxon>
    </lineage>
</organism>
<dbReference type="STRING" id="2094558.A0A314UI24"/>
<dbReference type="Gene3D" id="2.170.270.10">
    <property type="entry name" value="SET domain"/>
    <property type="match status" value="1"/>
</dbReference>
<feature type="domain" description="Post-SET" evidence="9">
    <location>
        <begin position="323"/>
        <end position="339"/>
    </location>
</feature>
<evidence type="ECO:0000313" key="12">
    <source>
        <dbReference type="Proteomes" id="UP000250321"/>
    </source>
</evidence>
<dbReference type="PROSITE" id="PS50280">
    <property type="entry name" value="SET"/>
    <property type="match status" value="1"/>
</dbReference>
<dbReference type="InterPro" id="IPR050777">
    <property type="entry name" value="SET2_Histone-Lys_MeTrsfase"/>
</dbReference>
<accession>A0A314UI24</accession>